<accession>A0ABN8Q4N6</accession>
<name>A0ABN8Q4N6_9CNID</name>
<sequence length="350" mass="40066">MISEVQKGGLNMPGIDSDLWFAQDRAGIHRTFTLSCKLSSNFKKHALSWLRGYNIFVDNLKDDDVIFDKFDVAEDTLFNQILLLDNAVSEDPFTSYLLWPHLHFSGTFRADVSTVNNNPLNFDTDRFTAADLIRDLENWNPKGSGEWSVTGSVTQVCYADGHCVEEDEGHKSSEPLIGAWIVDGGNKTLAKLVDFDPEAGFSEIWGWRISVGNLFSADYTPVPYQYLWKKMVTKRNDDYTHGAAYQSVLSNIRWHTSNDSRFIRELQNSMDNNNIIDGKRLSIRFNMDMYQEDYRKDNLTIGRITDKVKKNCKRYEAYDDRKTTETLLASKAIGMVVKVDDEEALQKDLT</sequence>
<evidence type="ECO:0000313" key="2">
    <source>
        <dbReference type="Proteomes" id="UP001159427"/>
    </source>
</evidence>
<dbReference type="EMBL" id="CALNXI010001141">
    <property type="protein sequence ID" value="CAH3157228.1"/>
    <property type="molecule type" value="Genomic_DNA"/>
</dbReference>
<protein>
    <submittedName>
        <fullName evidence="1">Uncharacterized protein</fullName>
    </submittedName>
</protein>
<comment type="caution">
    <text evidence="1">The sequence shown here is derived from an EMBL/GenBank/DDBJ whole genome shotgun (WGS) entry which is preliminary data.</text>
</comment>
<organism evidence="1 2">
    <name type="scientific">Porites evermanni</name>
    <dbReference type="NCBI Taxonomy" id="104178"/>
    <lineage>
        <taxon>Eukaryota</taxon>
        <taxon>Metazoa</taxon>
        <taxon>Cnidaria</taxon>
        <taxon>Anthozoa</taxon>
        <taxon>Hexacorallia</taxon>
        <taxon>Scleractinia</taxon>
        <taxon>Fungiina</taxon>
        <taxon>Poritidae</taxon>
        <taxon>Porites</taxon>
    </lineage>
</organism>
<gene>
    <name evidence="1" type="ORF">PEVE_00002448</name>
</gene>
<dbReference type="Proteomes" id="UP001159427">
    <property type="component" value="Unassembled WGS sequence"/>
</dbReference>
<proteinExistence type="predicted"/>
<reference evidence="1 2" key="1">
    <citation type="submission" date="2022-05" db="EMBL/GenBank/DDBJ databases">
        <authorList>
            <consortium name="Genoscope - CEA"/>
            <person name="William W."/>
        </authorList>
    </citation>
    <scope>NUCLEOTIDE SEQUENCE [LARGE SCALE GENOMIC DNA]</scope>
</reference>
<evidence type="ECO:0000313" key="1">
    <source>
        <dbReference type="EMBL" id="CAH3157228.1"/>
    </source>
</evidence>
<keyword evidence="2" id="KW-1185">Reference proteome</keyword>